<sequence length="331" mass="37071">MKKYLPIIIRVIIALLFLVSAAGKMYPSPYFAITTFEVKQLYVMGFSESFAPYFSRVLIGIELALGLLLLQRNYLKRLVVPATILMLLVFIVHLTIDTIQNGNSGNCGCFGALIEMTPVEAIIKNAISVILLVYLLNLIKRDRDSSNFWVLTTVTFASILFVFMLAPIQPQVAESGATPQEIIADSAETSTGDAPTPATSPYSQYFPNIDKGKKIVALFAPGCEHCKETAKELTAMKNSNADFPEIRILFMDEEADLIPEFFEYAGAEYPYQVLDILNFWKVLGNTKDTPGVVYLWNGNNIKEWDGINEKKFVAEEMEEVISKPYSEINKQ</sequence>
<feature type="domain" description="Methylamine utilisation protein MauE" evidence="7">
    <location>
        <begin position="3"/>
        <end position="136"/>
    </location>
</feature>
<evidence type="ECO:0000313" key="8">
    <source>
        <dbReference type="EMBL" id="GGB68617.1"/>
    </source>
</evidence>
<evidence type="ECO:0000313" key="9">
    <source>
        <dbReference type="Proteomes" id="UP000615760"/>
    </source>
</evidence>
<keyword evidence="5" id="KW-0676">Redox-active center</keyword>
<comment type="subcellular location">
    <subcellularLocation>
        <location evidence="1">Membrane</location>
        <topology evidence="1">Multi-pass membrane protein</topology>
    </subcellularLocation>
</comment>
<feature type="transmembrane region" description="Helical" evidence="6">
    <location>
        <begin position="7"/>
        <end position="26"/>
    </location>
</feature>
<protein>
    <submittedName>
        <fullName evidence="8">Protein tlpB</fullName>
    </submittedName>
</protein>
<keyword evidence="4 6" id="KW-0472">Membrane</keyword>
<feature type="transmembrane region" description="Helical" evidence="6">
    <location>
        <begin position="148"/>
        <end position="168"/>
    </location>
</feature>
<keyword evidence="3 6" id="KW-1133">Transmembrane helix</keyword>
<dbReference type="InterPro" id="IPR017937">
    <property type="entry name" value="Thioredoxin_CS"/>
</dbReference>
<name>A0ABQ1JKH6_9FLAO</name>
<evidence type="ECO:0000256" key="3">
    <source>
        <dbReference type="ARBA" id="ARBA00022989"/>
    </source>
</evidence>
<organism evidence="8 9">
    <name type="scientific">Flavobacterium suaedae</name>
    <dbReference type="NCBI Taxonomy" id="1767027"/>
    <lineage>
        <taxon>Bacteria</taxon>
        <taxon>Pseudomonadati</taxon>
        <taxon>Bacteroidota</taxon>
        <taxon>Flavobacteriia</taxon>
        <taxon>Flavobacteriales</taxon>
        <taxon>Flavobacteriaceae</taxon>
        <taxon>Flavobacterium</taxon>
    </lineage>
</organism>
<dbReference type="Gene3D" id="3.40.30.10">
    <property type="entry name" value="Glutaredoxin"/>
    <property type="match status" value="1"/>
</dbReference>
<dbReference type="SUPFAM" id="SSF52833">
    <property type="entry name" value="Thioredoxin-like"/>
    <property type="match status" value="1"/>
</dbReference>
<feature type="transmembrane region" description="Helical" evidence="6">
    <location>
        <begin position="53"/>
        <end position="71"/>
    </location>
</feature>
<evidence type="ECO:0000256" key="5">
    <source>
        <dbReference type="ARBA" id="ARBA00023284"/>
    </source>
</evidence>
<reference evidence="9" key="1">
    <citation type="journal article" date="2019" name="Int. J. Syst. Evol. Microbiol.">
        <title>The Global Catalogue of Microorganisms (GCM) 10K type strain sequencing project: providing services to taxonomists for standard genome sequencing and annotation.</title>
        <authorList>
            <consortium name="The Broad Institute Genomics Platform"/>
            <consortium name="The Broad Institute Genome Sequencing Center for Infectious Disease"/>
            <person name="Wu L."/>
            <person name="Ma J."/>
        </authorList>
    </citation>
    <scope>NUCLEOTIDE SEQUENCE [LARGE SCALE GENOMIC DNA]</scope>
    <source>
        <strain evidence="9">CGMCC 1.15461</strain>
    </source>
</reference>
<feature type="transmembrane region" description="Helical" evidence="6">
    <location>
        <begin position="78"/>
        <end position="96"/>
    </location>
</feature>
<keyword evidence="9" id="KW-1185">Reference proteome</keyword>
<comment type="caution">
    <text evidence="8">The sequence shown here is derived from an EMBL/GenBank/DDBJ whole genome shotgun (WGS) entry which is preliminary data.</text>
</comment>
<proteinExistence type="predicted"/>
<gene>
    <name evidence="8" type="primary">tlpB</name>
    <name evidence="8" type="ORF">GCM10007424_05780</name>
</gene>
<evidence type="ECO:0000259" key="7">
    <source>
        <dbReference type="Pfam" id="PF07291"/>
    </source>
</evidence>
<dbReference type="EMBL" id="BMJE01000001">
    <property type="protein sequence ID" value="GGB68617.1"/>
    <property type="molecule type" value="Genomic_DNA"/>
</dbReference>
<feature type="transmembrane region" description="Helical" evidence="6">
    <location>
        <begin position="116"/>
        <end position="136"/>
    </location>
</feature>
<dbReference type="InterPro" id="IPR009908">
    <property type="entry name" value="Methylamine_util_MauE"/>
</dbReference>
<dbReference type="RefSeq" id="WP_188619724.1">
    <property type="nucleotide sequence ID" value="NZ_BMJE01000001.1"/>
</dbReference>
<dbReference type="InterPro" id="IPR036249">
    <property type="entry name" value="Thioredoxin-like_sf"/>
</dbReference>
<accession>A0ABQ1JKH6</accession>
<dbReference type="Proteomes" id="UP000615760">
    <property type="component" value="Unassembled WGS sequence"/>
</dbReference>
<keyword evidence="2 6" id="KW-0812">Transmembrane</keyword>
<evidence type="ECO:0000256" key="4">
    <source>
        <dbReference type="ARBA" id="ARBA00023136"/>
    </source>
</evidence>
<dbReference type="Pfam" id="PF07291">
    <property type="entry name" value="MauE"/>
    <property type="match status" value="1"/>
</dbReference>
<evidence type="ECO:0000256" key="6">
    <source>
        <dbReference type="SAM" id="Phobius"/>
    </source>
</evidence>
<evidence type="ECO:0000256" key="2">
    <source>
        <dbReference type="ARBA" id="ARBA00022692"/>
    </source>
</evidence>
<dbReference type="PROSITE" id="PS00194">
    <property type="entry name" value="THIOREDOXIN_1"/>
    <property type="match status" value="1"/>
</dbReference>
<evidence type="ECO:0000256" key="1">
    <source>
        <dbReference type="ARBA" id="ARBA00004141"/>
    </source>
</evidence>